<evidence type="ECO:0000256" key="3">
    <source>
        <dbReference type="ARBA" id="ARBA00022692"/>
    </source>
</evidence>
<evidence type="ECO:0000256" key="5">
    <source>
        <dbReference type="ARBA" id="ARBA00022801"/>
    </source>
</evidence>
<dbReference type="GO" id="GO:0005789">
    <property type="term" value="C:endoplasmic reticulum membrane"/>
    <property type="evidence" value="ECO:0007669"/>
    <property type="project" value="UniProtKB-SubCell"/>
</dbReference>
<reference evidence="18" key="1">
    <citation type="submission" date="2020-11" db="EMBL/GenBank/DDBJ databases">
        <authorList>
            <consortium name="DOE Joint Genome Institute"/>
            <person name="Ahrendt S."/>
            <person name="Riley R."/>
            <person name="Andreopoulos W."/>
            <person name="Labutti K."/>
            <person name="Pangilinan J."/>
            <person name="Ruiz-Duenas F.J."/>
            <person name="Barrasa J.M."/>
            <person name="Sanchez-Garcia M."/>
            <person name="Camarero S."/>
            <person name="Miyauchi S."/>
            <person name="Serrano A."/>
            <person name="Linde D."/>
            <person name="Babiker R."/>
            <person name="Drula E."/>
            <person name="Ayuso-Fernandez I."/>
            <person name="Pacheco R."/>
            <person name="Padilla G."/>
            <person name="Ferreira P."/>
            <person name="Barriuso J."/>
            <person name="Kellner H."/>
            <person name="Castanera R."/>
            <person name="Alfaro M."/>
            <person name="Ramirez L."/>
            <person name="Pisabarro A.G."/>
            <person name="Kuo A."/>
            <person name="Tritt A."/>
            <person name="Lipzen A."/>
            <person name="He G."/>
            <person name="Yan M."/>
            <person name="Ng V."/>
            <person name="Cullen D."/>
            <person name="Martin F."/>
            <person name="Rosso M.-N."/>
            <person name="Henrissat B."/>
            <person name="Hibbett D."/>
            <person name="Martinez A.T."/>
            <person name="Grigoriev I.V."/>
        </authorList>
    </citation>
    <scope>NUCLEOTIDE SEQUENCE</scope>
    <source>
        <strain evidence="18">CBS 506.95</strain>
    </source>
</reference>
<dbReference type="OrthoDB" id="360839at2759"/>
<dbReference type="GO" id="GO:0004222">
    <property type="term" value="F:metalloendopeptidase activity"/>
    <property type="evidence" value="ECO:0007669"/>
    <property type="project" value="UniProtKB-UniRule"/>
</dbReference>
<comment type="catalytic activity">
    <reaction evidence="11 15">
        <text>Hydrolyzes the peptide bond -P2-(S-farnesyl or geranylgeranyl)C-P1'-P2'-P3'-COOH where P1' and P2' are amino acids with aliphatic side chains and P3' is any C-terminal residue.</text>
        <dbReference type="EC" id="3.4.24.84"/>
    </reaction>
</comment>
<keyword evidence="4 14" id="KW-0479">Metal-binding</keyword>
<keyword evidence="2 15" id="KW-0645">Protease</keyword>
<dbReference type="Pfam" id="PF16491">
    <property type="entry name" value="Peptidase_M48_N"/>
    <property type="match status" value="1"/>
</dbReference>
<evidence type="ECO:0000256" key="14">
    <source>
        <dbReference type="PIRSR" id="PIRSR627057-2"/>
    </source>
</evidence>
<gene>
    <name evidence="18" type="ORF">CPB83DRAFT_910097</name>
</gene>
<keyword evidence="8 15" id="KW-1133">Transmembrane helix</keyword>
<comment type="subcellular location">
    <subcellularLocation>
        <location evidence="1 15">Endoplasmic reticulum membrane</location>
        <topology evidence="1 15">Multi-pass membrane protein</topology>
    </subcellularLocation>
</comment>
<keyword evidence="5 15" id="KW-0378">Hydrolase</keyword>
<evidence type="ECO:0000313" key="19">
    <source>
        <dbReference type="Proteomes" id="UP000807306"/>
    </source>
</evidence>
<feature type="binding site" evidence="14">
    <location>
        <position position="303"/>
    </location>
    <ligand>
        <name>Zn(2+)</name>
        <dbReference type="ChEBI" id="CHEBI:29105"/>
        <note>catalytic</note>
    </ligand>
</feature>
<feature type="transmembrane region" description="Helical" evidence="15">
    <location>
        <begin position="175"/>
        <end position="198"/>
    </location>
</feature>
<dbReference type="EC" id="3.4.24.84" evidence="15"/>
<dbReference type="Pfam" id="PF01435">
    <property type="entry name" value="Peptidase_M48"/>
    <property type="match status" value="1"/>
</dbReference>
<dbReference type="GO" id="GO:0071586">
    <property type="term" value="P:CAAX-box protein processing"/>
    <property type="evidence" value="ECO:0007669"/>
    <property type="project" value="UniProtKB-UniRule"/>
</dbReference>
<feature type="transmembrane region" description="Helical" evidence="15">
    <location>
        <begin position="357"/>
        <end position="381"/>
    </location>
</feature>
<comment type="cofactor">
    <cofactor evidence="14 15">
        <name>Zn(2+)</name>
        <dbReference type="ChEBI" id="CHEBI:29105"/>
    </cofactor>
    <text evidence="14 15">Binds 1 zinc ion per subunit.</text>
</comment>
<feature type="active site" evidence="13">
    <location>
        <position position="304"/>
    </location>
</feature>
<dbReference type="GO" id="GO:0046872">
    <property type="term" value="F:metal ion binding"/>
    <property type="evidence" value="ECO:0007669"/>
    <property type="project" value="UniProtKB-UniRule"/>
</dbReference>
<keyword evidence="7 14" id="KW-0862">Zinc</keyword>
<name>A0A9P6JKH4_9AGAR</name>
<sequence length="462" mass="52803">MDLLHTQLSKIQRQLAFVAVDPIDWKLYVQSFSWAVTLFESYLLIRQYPLYSKKEPPASLKEHFGPGVFEKSQSYGKDKAKFALVSGIYKQILDSIMLQYGFYAWSWTTGGKLLAQFGYGPDHEIIQSIAFVFILFTLSAIPTLPLQIYSTFVLEEKHGFNKTTPGLFVADLLKGWGIAFVVGAPFLAAFLSIFQWAGDRFVPWLMALMISFQLLMVIIYPTIIQPLFNKLSPLRQGELRVRIEALAGKLKFPLKHLYEIDGSKRSSHSNAYFFGLPWAKHIVIFDTLIQQSKPEEVEAVLAHELGHWYYLHPTKLMAISQFHIFTILALFPAFLHAPPLLRAFDFPKPIAAQPPTIVAFLLFQMILTPLEAVVSICMNAISRNFEWQADRFAVELQDQLEDEKMADMGDRLGRALITLHVKNLSTVWVDWLYSAYHHSHPTLTERLKALEGFQAARNKKLT</sequence>
<dbReference type="FunFam" id="3.30.2010.10:FF:000002">
    <property type="entry name" value="CAAX prenyl protease"/>
    <property type="match status" value="1"/>
</dbReference>
<dbReference type="CDD" id="cd07343">
    <property type="entry name" value="M48A_Zmpste24p_like"/>
    <property type="match status" value="1"/>
</dbReference>
<evidence type="ECO:0000256" key="6">
    <source>
        <dbReference type="ARBA" id="ARBA00022824"/>
    </source>
</evidence>
<evidence type="ECO:0000256" key="13">
    <source>
        <dbReference type="PIRSR" id="PIRSR627057-1"/>
    </source>
</evidence>
<evidence type="ECO:0000259" key="16">
    <source>
        <dbReference type="Pfam" id="PF01435"/>
    </source>
</evidence>
<keyword evidence="10 15" id="KW-0472">Membrane</keyword>
<dbReference type="Proteomes" id="UP000807306">
    <property type="component" value="Unassembled WGS sequence"/>
</dbReference>
<evidence type="ECO:0000256" key="11">
    <source>
        <dbReference type="ARBA" id="ARBA00044456"/>
    </source>
</evidence>
<dbReference type="PANTHER" id="PTHR10120">
    <property type="entry name" value="CAAX PRENYL PROTEASE 1"/>
    <property type="match status" value="1"/>
</dbReference>
<evidence type="ECO:0000256" key="4">
    <source>
        <dbReference type="ARBA" id="ARBA00022723"/>
    </source>
</evidence>
<evidence type="ECO:0000256" key="1">
    <source>
        <dbReference type="ARBA" id="ARBA00004477"/>
    </source>
</evidence>
<dbReference type="InterPro" id="IPR001915">
    <property type="entry name" value="Peptidase_M48"/>
</dbReference>
<evidence type="ECO:0000256" key="15">
    <source>
        <dbReference type="RuleBase" id="RU366005"/>
    </source>
</evidence>
<feature type="domain" description="Peptidase M48" evidence="16">
    <location>
        <begin position="233"/>
        <end position="452"/>
    </location>
</feature>
<comment type="caution">
    <text evidence="18">The sequence shown here is derived from an EMBL/GenBank/DDBJ whole genome shotgun (WGS) entry which is preliminary data.</text>
</comment>
<dbReference type="InterPro" id="IPR032456">
    <property type="entry name" value="Peptidase_M48_N"/>
</dbReference>
<feature type="transmembrane region" description="Helical" evidence="15">
    <location>
        <begin position="125"/>
        <end position="154"/>
    </location>
</feature>
<organism evidence="18 19">
    <name type="scientific">Crepidotus variabilis</name>
    <dbReference type="NCBI Taxonomy" id="179855"/>
    <lineage>
        <taxon>Eukaryota</taxon>
        <taxon>Fungi</taxon>
        <taxon>Dikarya</taxon>
        <taxon>Basidiomycota</taxon>
        <taxon>Agaricomycotina</taxon>
        <taxon>Agaricomycetes</taxon>
        <taxon>Agaricomycetidae</taxon>
        <taxon>Agaricales</taxon>
        <taxon>Agaricineae</taxon>
        <taxon>Crepidotaceae</taxon>
        <taxon>Crepidotus</taxon>
    </lineage>
</organism>
<evidence type="ECO:0000256" key="10">
    <source>
        <dbReference type="ARBA" id="ARBA00023136"/>
    </source>
</evidence>
<keyword evidence="3 15" id="KW-0812">Transmembrane</keyword>
<evidence type="ECO:0000313" key="18">
    <source>
        <dbReference type="EMBL" id="KAF9524221.1"/>
    </source>
</evidence>
<keyword evidence="9 15" id="KW-0482">Metalloprotease</keyword>
<feature type="transmembrane region" description="Helical" evidence="15">
    <location>
        <begin position="204"/>
        <end position="223"/>
    </location>
</feature>
<dbReference type="Gene3D" id="3.30.2010.10">
    <property type="entry name" value="Metalloproteases ('zincins'), catalytic domain"/>
    <property type="match status" value="1"/>
</dbReference>
<feature type="active site" description="Proton donor" evidence="13">
    <location>
        <position position="390"/>
    </location>
</feature>
<accession>A0A9P6JKH4</accession>
<proteinExistence type="inferred from homology"/>
<evidence type="ECO:0000256" key="7">
    <source>
        <dbReference type="ARBA" id="ARBA00022833"/>
    </source>
</evidence>
<evidence type="ECO:0000256" key="12">
    <source>
        <dbReference type="ARBA" id="ARBA00060927"/>
    </source>
</evidence>
<comment type="function">
    <text evidence="15">Proteolytically removes the C-terminal three residues of farnesylated proteins.</text>
</comment>
<comment type="similarity">
    <text evidence="12 15">Belongs to the peptidase M48A family.</text>
</comment>
<evidence type="ECO:0000259" key="17">
    <source>
        <dbReference type="Pfam" id="PF16491"/>
    </source>
</evidence>
<dbReference type="InterPro" id="IPR027057">
    <property type="entry name" value="CAXX_Prtase_1"/>
</dbReference>
<keyword evidence="19" id="KW-1185">Reference proteome</keyword>
<keyword evidence="6 15" id="KW-0256">Endoplasmic reticulum</keyword>
<dbReference type="EMBL" id="MU157902">
    <property type="protein sequence ID" value="KAF9524221.1"/>
    <property type="molecule type" value="Genomic_DNA"/>
</dbReference>
<feature type="domain" description="CAAX prenyl protease 1 N-terminal" evidence="17">
    <location>
        <begin position="47"/>
        <end position="230"/>
    </location>
</feature>
<protein>
    <recommendedName>
        <fullName evidence="15">CAAX prenyl protease</fullName>
        <ecNumber evidence="15">3.4.24.84</ecNumber>
    </recommendedName>
</protein>
<evidence type="ECO:0000256" key="8">
    <source>
        <dbReference type="ARBA" id="ARBA00022989"/>
    </source>
</evidence>
<feature type="binding site" evidence="14">
    <location>
        <position position="386"/>
    </location>
    <ligand>
        <name>Zn(2+)</name>
        <dbReference type="ChEBI" id="CHEBI:29105"/>
        <note>catalytic</note>
    </ligand>
</feature>
<feature type="transmembrane region" description="Helical" evidence="15">
    <location>
        <begin position="316"/>
        <end position="337"/>
    </location>
</feature>
<evidence type="ECO:0000256" key="2">
    <source>
        <dbReference type="ARBA" id="ARBA00022670"/>
    </source>
</evidence>
<dbReference type="AlphaFoldDB" id="A0A9P6JKH4"/>
<feature type="binding site" evidence="14">
    <location>
        <position position="307"/>
    </location>
    <ligand>
        <name>Zn(2+)</name>
        <dbReference type="ChEBI" id="CHEBI:29105"/>
        <note>catalytic</note>
    </ligand>
</feature>
<evidence type="ECO:0000256" key="9">
    <source>
        <dbReference type="ARBA" id="ARBA00023049"/>
    </source>
</evidence>